<accession>A0AAD7UD04</accession>
<organism evidence="4 5">
    <name type="scientific">Chrysophaeum taylorii</name>
    <dbReference type="NCBI Taxonomy" id="2483200"/>
    <lineage>
        <taxon>Eukaryota</taxon>
        <taxon>Sar</taxon>
        <taxon>Stramenopiles</taxon>
        <taxon>Ochrophyta</taxon>
        <taxon>Pelagophyceae</taxon>
        <taxon>Pelagomonadales</taxon>
        <taxon>Pelagomonadaceae</taxon>
        <taxon>Chrysophaeum</taxon>
    </lineage>
</organism>
<dbReference type="PROSITE" id="PS51635">
    <property type="entry name" value="PNPLA"/>
    <property type="match status" value="1"/>
</dbReference>
<sequence length="215" mass="23227">MARRELALSFSGSGLMTFWHFGVASALAEHRIMERVARVHGTSGGAAAAAMLLMAPEKIGETLRVFPRNFLRSPIPLVRDAMEELGMRPRADARFAPHATSLGLRNEILKVETPEDVVTAIAASCCLVPAGVRHRGRLYYDGGLSDPLPVDLSLPTIRVSVFAGGDIAPASRALSLRNAHAILDTALLNKTRAPLRFDEGREAGLRFLDGFSLDD</sequence>
<evidence type="ECO:0000313" key="4">
    <source>
        <dbReference type="EMBL" id="KAJ8601463.1"/>
    </source>
</evidence>
<dbReference type="SUPFAM" id="SSF52151">
    <property type="entry name" value="FabD/lysophospholipase-like"/>
    <property type="match status" value="1"/>
</dbReference>
<dbReference type="EMBL" id="JAQMWT010000428">
    <property type="protein sequence ID" value="KAJ8601463.1"/>
    <property type="molecule type" value="Genomic_DNA"/>
</dbReference>
<comment type="caution">
    <text evidence="4">The sequence shown here is derived from an EMBL/GenBank/DDBJ whole genome shotgun (WGS) entry which is preliminary data.</text>
</comment>
<dbReference type="GO" id="GO:0005811">
    <property type="term" value="C:lipid droplet"/>
    <property type="evidence" value="ECO:0007669"/>
    <property type="project" value="TreeGrafter"/>
</dbReference>
<dbReference type="AlphaFoldDB" id="A0AAD7UD04"/>
<keyword evidence="2" id="KW-0442">Lipid degradation</keyword>
<name>A0AAD7UD04_9STRA</name>
<dbReference type="InterPro" id="IPR016035">
    <property type="entry name" value="Acyl_Trfase/lysoPLipase"/>
</dbReference>
<evidence type="ECO:0000256" key="2">
    <source>
        <dbReference type="PROSITE-ProRule" id="PRU01161"/>
    </source>
</evidence>
<evidence type="ECO:0000256" key="1">
    <source>
        <dbReference type="ARBA" id="ARBA00023098"/>
    </source>
</evidence>
<dbReference type="GO" id="GO:0016020">
    <property type="term" value="C:membrane"/>
    <property type="evidence" value="ECO:0007669"/>
    <property type="project" value="TreeGrafter"/>
</dbReference>
<dbReference type="GO" id="GO:0005737">
    <property type="term" value="C:cytoplasm"/>
    <property type="evidence" value="ECO:0007669"/>
    <property type="project" value="TreeGrafter"/>
</dbReference>
<keyword evidence="1 2" id="KW-0443">Lipid metabolism</keyword>
<reference evidence="4" key="1">
    <citation type="submission" date="2023-01" db="EMBL/GenBank/DDBJ databases">
        <title>Metagenome sequencing of chrysophaentin producing Chrysophaeum taylorii.</title>
        <authorList>
            <person name="Davison J."/>
            <person name="Bewley C."/>
        </authorList>
    </citation>
    <scope>NUCLEOTIDE SEQUENCE</scope>
    <source>
        <strain evidence="4">NIES-1699</strain>
    </source>
</reference>
<dbReference type="Pfam" id="PF01734">
    <property type="entry name" value="Patatin"/>
    <property type="match status" value="1"/>
</dbReference>
<gene>
    <name evidence="4" type="ORF">CTAYLR_005699</name>
</gene>
<evidence type="ECO:0000313" key="5">
    <source>
        <dbReference type="Proteomes" id="UP001230188"/>
    </source>
</evidence>
<evidence type="ECO:0000259" key="3">
    <source>
        <dbReference type="PROSITE" id="PS51635"/>
    </source>
</evidence>
<dbReference type="PANTHER" id="PTHR12406:SF38">
    <property type="entry name" value="PNPLA DOMAIN-CONTAINING PROTEIN"/>
    <property type="match status" value="1"/>
</dbReference>
<feature type="domain" description="PNPLA" evidence="3">
    <location>
        <begin position="8"/>
        <end position="154"/>
    </location>
</feature>
<keyword evidence="5" id="KW-1185">Reference proteome</keyword>
<feature type="active site" description="Proton acceptor" evidence="2">
    <location>
        <position position="141"/>
    </location>
</feature>
<dbReference type="Gene3D" id="3.40.1090.10">
    <property type="entry name" value="Cytosolic phospholipase A2 catalytic domain"/>
    <property type="match status" value="1"/>
</dbReference>
<protein>
    <recommendedName>
        <fullName evidence="3">PNPLA domain-containing protein</fullName>
    </recommendedName>
</protein>
<dbReference type="InterPro" id="IPR002641">
    <property type="entry name" value="PNPLA_dom"/>
</dbReference>
<dbReference type="GO" id="GO:0004806">
    <property type="term" value="F:triacylglycerol lipase activity"/>
    <property type="evidence" value="ECO:0007669"/>
    <property type="project" value="TreeGrafter"/>
</dbReference>
<feature type="short sequence motif" description="DGA/G" evidence="2">
    <location>
        <begin position="141"/>
        <end position="143"/>
    </location>
</feature>
<dbReference type="InterPro" id="IPR033562">
    <property type="entry name" value="PLPL"/>
</dbReference>
<feature type="active site" description="Nucleophile" evidence="2">
    <location>
        <position position="43"/>
    </location>
</feature>
<keyword evidence="2" id="KW-0378">Hydrolase</keyword>
<dbReference type="Proteomes" id="UP001230188">
    <property type="component" value="Unassembled WGS sequence"/>
</dbReference>
<proteinExistence type="predicted"/>
<dbReference type="GO" id="GO:0055088">
    <property type="term" value="P:lipid homeostasis"/>
    <property type="evidence" value="ECO:0007669"/>
    <property type="project" value="TreeGrafter"/>
</dbReference>
<feature type="short sequence motif" description="GXSXG" evidence="2">
    <location>
        <begin position="41"/>
        <end position="45"/>
    </location>
</feature>
<dbReference type="PANTHER" id="PTHR12406">
    <property type="entry name" value="CALCIUM-INDEPENDENT PHOSPHOLIPASE A2 IPLA2 -RELATED"/>
    <property type="match status" value="1"/>
</dbReference>
<comment type="caution">
    <text evidence="2">Lacks conserved residue(s) required for the propagation of feature annotation.</text>
</comment>
<dbReference type="GO" id="GO:0019433">
    <property type="term" value="P:triglyceride catabolic process"/>
    <property type="evidence" value="ECO:0007669"/>
    <property type="project" value="TreeGrafter"/>
</dbReference>